<evidence type="ECO:0000256" key="6">
    <source>
        <dbReference type="ARBA" id="ARBA00023211"/>
    </source>
</evidence>
<reference evidence="10" key="2">
    <citation type="submission" date="2021-04" db="EMBL/GenBank/DDBJ databases">
        <authorList>
            <person name="Gilroy R."/>
        </authorList>
    </citation>
    <scope>NUCLEOTIDE SEQUENCE</scope>
    <source>
        <strain evidence="10">ChiHjej13B12-752</strain>
    </source>
</reference>
<proteinExistence type="inferred from homology"/>
<keyword evidence="1 7" id="KW-0474">Menaquinone biosynthesis</keyword>
<dbReference type="Proteomes" id="UP000823989">
    <property type="component" value="Unassembled WGS sequence"/>
</dbReference>
<organism evidence="10 11">
    <name type="scientific">Candidatus Salinicoccus stercoripullorum</name>
    <dbReference type="NCBI Taxonomy" id="2838756"/>
    <lineage>
        <taxon>Bacteria</taxon>
        <taxon>Bacillati</taxon>
        <taxon>Bacillota</taxon>
        <taxon>Bacilli</taxon>
        <taxon>Bacillales</taxon>
        <taxon>Staphylococcaceae</taxon>
        <taxon>Salinicoccus</taxon>
    </lineage>
</organism>
<sequence>MSHQKALTKQVFTLIDVLWSYGMEEVVISPGSRSTPIAIAAELHPSIRTHVHPDERSAAFFALGLAKAERNPVGLICTSGTAAANYTPAIAEAGLSHIPLIALTADRPHELREIGAPQSISQNNMYSNYVKFFTELPLADTHKSLENLIESKMLQCSRFFTGPNTGPVHVNIPVREPSMPDVKMNDLFNRKKKALPDYKMADESMNPFQGTGLLLIGETREDVSGIGGIIDRENLTVIIDPRQHLRKFMKNAVTHHDLIFNALSEAQYSFIEENVDFILRVGEPLTSKAANKFLSSTNVPQYVLSELQEVKTYPVAPVATYIGNVPDTLERIGFSGGKPDFKKWMTHIDDSVTRFIDENISGFTDEGRFTYDIIQKTEPATNFFLSSSMPIRDVERYDTLNVHSIYSNRGANGIDGVVSTALGMAMGRPVTLIIGDVALYHDMNGLLMSRLEGIDINIIVFNNNGGGIFSFLPQYADKDHFERLFGTPLDIDFSHAAALYDFDHVCITDVGELDMGLLNRSGRNMIEIKTDRDKNLLEHQKLKEEIGKMVTAIGT</sequence>
<accession>A0A9D1QIB6</accession>
<dbReference type="InterPro" id="IPR004433">
    <property type="entry name" value="MenaQ_synth_MenD"/>
</dbReference>
<protein>
    <recommendedName>
        <fullName evidence="7">2-succinyl-5-enolpyruvyl-6-hydroxy-3-cyclohexene-1-carboxylate synthase</fullName>
        <shortName evidence="7">SEPHCHC synthase</shortName>
        <ecNumber evidence="7">2.2.1.9</ecNumber>
    </recommendedName>
    <alternativeName>
        <fullName evidence="7">Menaquinone biosynthesis protein MenD</fullName>
    </alternativeName>
</protein>
<dbReference type="EMBL" id="DXHR01000025">
    <property type="protein sequence ID" value="HIW13044.1"/>
    <property type="molecule type" value="Genomic_DNA"/>
</dbReference>
<dbReference type="GO" id="GO:0030976">
    <property type="term" value="F:thiamine pyrophosphate binding"/>
    <property type="evidence" value="ECO:0007669"/>
    <property type="project" value="UniProtKB-UniRule"/>
</dbReference>
<evidence type="ECO:0000256" key="1">
    <source>
        <dbReference type="ARBA" id="ARBA00022428"/>
    </source>
</evidence>
<evidence type="ECO:0000313" key="10">
    <source>
        <dbReference type="EMBL" id="HIW13044.1"/>
    </source>
</evidence>
<evidence type="ECO:0000256" key="2">
    <source>
        <dbReference type="ARBA" id="ARBA00022679"/>
    </source>
</evidence>
<evidence type="ECO:0000256" key="3">
    <source>
        <dbReference type="ARBA" id="ARBA00022723"/>
    </source>
</evidence>
<keyword evidence="5 7" id="KW-0786">Thiamine pyrophosphate</keyword>
<dbReference type="Gene3D" id="3.40.50.1220">
    <property type="entry name" value="TPP-binding domain"/>
    <property type="match status" value="1"/>
</dbReference>
<dbReference type="GO" id="GO:0000287">
    <property type="term" value="F:magnesium ion binding"/>
    <property type="evidence" value="ECO:0007669"/>
    <property type="project" value="UniProtKB-UniRule"/>
</dbReference>
<keyword evidence="6 7" id="KW-0464">Manganese</keyword>
<dbReference type="CDD" id="cd02009">
    <property type="entry name" value="TPP_SHCHC_synthase"/>
    <property type="match status" value="1"/>
</dbReference>
<dbReference type="GO" id="GO:0030145">
    <property type="term" value="F:manganese ion binding"/>
    <property type="evidence" value="ECO:0007669"/>
    <property type="project" value="UniProtKB-UniRule"/>
</dbReference>
<dbReference type="PIRSF" id="PIRSF004983">
    <property type="entry name" value="MenD"/>
    <property type="match status" value="1"/>
</dbReference>
<dbReference type="InterPro" id="IPR011766">
    <property type="entry name" value="TPP_enzyme_TPP-bd"/>
</dbReference>
<keyword evidence="3 7" id="KW-0479">Metal-binding</keyword>
<name>A0A9D1QIB6_9STAP</name>
<reference evidence="10" key="1">
    <citation type="journal article" date="2021" name="PeerJ">
        <title>Extensive microbial diversity within the chicken gut microbiome revealed by metagenomics and culture.</title>
        <authorList>
            <person name="Gilroy R."/>
            <person name="Ravi A."/>
            <person name="Getino M."/>
            <person name="Pursley I."/>
            <person name="Horton D.L."/>
            <person name="Alikhan N.F."/>
            <person name="Baker D."/>
            <person name="Gharbi K."/>
            <person name="Hall N."/>
            <person name="Watson M."/>
            <person name="Adriaenssens E.M."/>
            <person name="Foster-Nyarko E."/>
            <person name="Jarju S."/>
            <person name="Secka A."/>
            <person name="Antonio M."/>
            <person name="Oren A."/>
            <person name="Chaudhuri R.R."/>
            <person name="La Ragione R."/>
            <person name="Hildebrand F."/>
            <person name="Pallen M.J."/>
        </authorList>
    </citation>
    <scope>NUCLEOTIDE SEQUENCE</scope>
    <source>
        <strain evidence="10">ChiHjej13B12-752</strain>
    </source>
</reference>
<dbReference type="PANTHER" id="PTHR42916:SF1">
    <property type="entry name" value="PROTEIN PHYLLO, CHLOROPLASTIC"/>
    <property type="match status" value="1"/>
</dbReference>
<comment type="pathway">
    <text evidence="7">Quinol/quinone metabolism; 1,4-dihydroxy-2-naphthoate biosynthesis; 1,4-dihydroxy-2-naphthoate from chorismate: step 2/7.</text>
</comment>
<comment type="pathway">
    <text evidence="7">Quinol/quinone metabolism; menaquinone biosynthesis.</text>
</comment>
<dbReference type="NCBIfam" id="TIGR00173">
    <property type="entry name" value="menD"/>
    <property type="match status" value="1"/>
</dbReference>
<comment type="cofactor">
    <cofactor evidence="7">
        <name>thiamine diphosphate</name>
        <dbReference type="ChEBI" id="CHEBI:58937"/>
    </cofactor>
    <text evidence="7">Binds 1 thiamine pyrophosphate per subunit.</text>
</comment>
<comment type="function">
    <text evidence="7">Catalyzes the thiamine diphosphate-dependent decarboxylation of 2-oxoglutarate and the subsequent addition of the resulting succinic semialdehyde-thiamine pyrophosphate anion to isochorismate to yield 2-succinyl-5-enolpyruvyl-6-hydroxy-3-cyclohexene-1-carboxylate (SEPHCHC).</text>
</comment>
<evidence type="ECO:0000259" key="9">
    <source>
        <dbReference type="Pfam" id="PF02776"/>
    </source>
</evidence>
<keyword evidence="2 7" id="KW-0808">Transferase</keyword>
<evidence type="ECO:0000256" key="7">
    <source>
        <dbReference type="HAMAP-Rule" id="MF_01659"/>
    </source>
</evidence>
<evidence type="ECO:0000259" key="8">
    <source>
        <dbReference type="Pfam" id="PF02775"/>
    </source>
</evidence>
<feature type="domain" description="Thiamine pyrophosphate enzyme TPP-binding" evidence="8">
    <location>
        <begin position="417"/>
        <end position="512"/>
    </location>
</feature>
<keyword evidence="4 7" id="KW-0460">Magnesium</keyword>
<dbReference type="EC" id="2.2.1.9" evidence="7"/>
<dbReference type="PANTHER" id="PTHR42916">
    <property type="entry name" value="2-SUCCINYL-5-ENOLPYRUVYL-6-HYDROXY-3-CYCLOHEXENE-1-CARBOXYLATE SYNTHASE"/>
    <property type="match status" value="1"/>
</dbReference>
<dbReference type="InterPro" id="IPR029061">
    <property type="entry name" value="THDP-binding"/>
</dbReference>
<dbReference type="HAMAP" id="MF_01659">
    <property type="entry name" value="MenD"/>
    <property type="match status" value="1"/>
</dbReference>
<comment type="subunit">
    <text evidence="7">Homodimer.</text>
</comment>
<comment type="cofactor">
    <cofactor evidence="7">
        <name>Mg(2+)</name>
        <dbReference type="ChEBI" id="CHEBI:18420"/>
    </cofactor>
    <cofactor evidence="7">
        <name>Mn(2+)</name>
        <dbReference type="ChEBI" id="CHEBI:29035"/>
    </cofactor>
</comment>
<dbReference type="Pfam" id="PF02775">
    <property type="entry name" value="TPP_enzyme_C"/>
    <property type="match status" value="1"/>
</dbReference>
<comment type="catalytic activity">
    <reaction evidence="7">
        <text>isochorismate + 2-oxoglutarate + H(+) = 5-enolpyruvoyl-6-hydroxy-2-succinyl-cyclohex-3-ene-1-carboxylate + CO2</text>
        <dbReference type="Rhea" id="RHEA:25593"/>
        <dbReference type="ChEBI" id="CHEBI:15378"/>
        <dbReference type="ChEBI" id="CHEBI:16526"/>
        <dbReference type="ChEBI" id="CHEBI:16810"/>
        <dbReference type="ChEBI" id="CHEBI:29780"/>
        <dbReference type="ChEBI" id="CHEBI:58818"/>
        <dbReference type="EC" id="2.2.1.9"/>
    </reaction>
</comment>
<dbReference type="CDD" id="cd07037">
    <property type="entry name" value="TPP_PYR_MenD"/>
    <property type="match status" value="1"/>
</dbReference>
<gene>
    <name evidence="7 10" type="primary">menD</name>
    <name evidence="10" type="ORF">H9891_07770</name>
</gene>
<dbReference type="InterPro" id="IPR012001">
    <property type="entry name" value="Thiamin_PyroP_enz_TPP-bd_dom"/>
</dbReference>
<evidence type="ECO:0000256" key="4">
    <source>
        <dbReference type="ARBA" id="ARBA00022842"/>
    </source>
</evidence>
<evidence type="ECO:0000256" key="5">
    <source>
        <dbReference type="ARBA" id="ARBA00023052"/>
    </source>
</evidence>
<dbReference type="SUPFAM" id="SSF52518">
    <property type="entry name" value="Thiamin diphosphate-binding fold (THDP-binding)"/>
    <property type="match status" value="2"/>
</dbReference>
<dbReference type="Pfam" id="PF02776">
    <property type="entry name" value="TPP_enzyme_N"/>
    <property type="match status" value="1"/>
</dbReference>
<dbReference type="AlphaFoldDB" id="A0A9D1QIB6"/>
<dbReference type="GO" id="GO:0070204">
    <property type="term" value="F:2-succinyl-5-enolpyruvyl-6-hydroxy-3-cyclohexene-1-carboxylic-acid synthase activity"/>
    <property type="evidence" value="ECO:0007669"/>
    <property type="project" value="UniProtKB-UniRule"/>
</dbReference>
<dbReference type="Gene3D" id="3.40.50.970">
    <property type="match status" value="2"/>
</dbReference>
<comment type="similarity">
    <text evidence="7">Belongs to the TPP enzyme family. MenD subfamily.</text>
</comment>
<feature type="domain" description="Thiamine pyrophosphate enzyme N-terminal TPP-binding" evidence="9">
    <location>
        <begin position="14"/>
        <end position="124"/>
    </location>
</feature>
<dbReference type="GO" id="GO:0009234">
    <property type="term" value="P:menaquinone biosynthetic process"/>
    <property type="evidence" value="ECO:0007669"/>
    <property type="project" value="UniProtKB-UniRule"/>
</dbReference>
<evidence type="ECO:0000313" key="11">
    <source>
        <dbReference type="Proteomes" id="UP000823989"/>
    </source>
</evidence>
<comment type="caution">
    <text evidence="10">The sequence shown here is derived from an EMBL/GenBank/DDBJ whole genome shotgun (WGS) entry which is preliminary data.</text>
</comment>